<feature type="region of interest" description="Disordered" evidence="6">
    <location>
        <begin position="221"/>
        <end position="247"/>
    </location>
</feature>
<dbReference type="PROSITE" id="PS50043">
    <property type="entry name" value="HTH_LUXR_2"/>
    <property type="match status" value="1"/>
</dbReference>
<evidence type="ECO:0000256" key="2">
    <source>
        <dbReference type="ARBA" id="ARBA00023015"/>
    </source>
</evidence>
<evidence type="ECO:0000256" key="6">
    <source>
        <dbReference type="SAM" id="MobiDB-lite"/>
    </source>
</evidence>
<evidence type="ECO:0000313" key="10">
    <source>
        <dbReference type="Proteomes" id="UP001249760"/>
    </source>
</evidence>
<dbReference type="Proteomes" id="UP001249760">
    <property type="component" value="Unassembled WGS sequence"/>
</dbReference>
<proteinExistence type="predicted"/>
<keyword evidence="3" id="KW-0238">DNA-binding</keyword>
<protein>
    <submittedName>
        <fullName evidence="9">Response regulator transcription factor</fullName>
    </submittedName>
</protein>
<dbReference type="CDD" id="cd06170">
    <property type="entry name" value="LuxR_C_like"/>
    <property type="match status" value="1"/>
</dbReference>
<keyword evidence="10" id="KW-1185">Reference proteome</keyword>
<keyword evidence="4" id="KW-0804">Transcription</keyword>
<feature type="compositionally biased region" description="Basic residues" evidence="6">
    <location>
        <begin position="236"/>
        <end position="247"/>
    </location>
</feature>
<sequence>MSLRILLADDHAMFRSGLNAALSTQDDLCCVAEVADGQAAVDETFRLRPDIAVLDIRMPRLDGLRATERILTRPGNTTKVIVLTTYDDDAYVHSALRMGASGFLLKSVPPEEMIAAVRIAARGDAVIDPSVTRRLSTRFADSIAPPASSTALERLTAREHSVLLLLAQAHSNTEIARRLGVGDETVKTHVSRILAKLGLRDRTQAVVYAASHNLLAPSTAARALDRDSSDRTDRTVRRRGRGPRRTV</sequence>
<dbReference type="Pfam" id="PF00196">
    <property type="entry name" value="GerE"/>
    <property type="match status" value="1"/>
</dbReference>
<feature type="modified residue" description="4-aspartylphosphate" evidence="5">
    <location>
        <position position="55"/>
    </location>
</feature>
<gene>
    <name evidence="9" type="ORF">QNO04_08835</name>
</gene>
<dbReference type="SMART" id="SM00421">
    <property type="entry name" value="HTH_LUXR"/>
    <property type="match status" value="1"/>
</dbReference>
<dbReference type="InterPro" id="IPR016032">
    <property type="entry name" value="Sig_transdc_resp-reg_C-effctor"/>
</dbReference>
<dbReference type="InterPro" id="IPR058245">
    <property type="entry name" value="NreC/VraR/RcsB-like_REC"/>
</dbReference>
<evidence type="ECO:0000256" key="4">
    <source>
        <dbReference type="ARBA" id="ARBA00023163"/>
    </source>
</evidence>
<feature type="domain" description="Response regulatory" evidence="8">
    <location>
        <begin position="4"/>
        <end position="121"/>
    </location>
</feature>
<keyword evidence="2" id="KW-0805">Transcription regulation</keyword>
<dbReference type="PROSITE" id="PS50110">
    <property type="entry name" value="RESPONSE_REGULATORY"/>
    <property type="match status" value="1"/>
</dbReference>
<dbReference type="SMART" id="SM00448">
    <property type="entry name" value="REC"/>
    <property type="match status" value="1"/>
</dbReference>
<dbReference type="RefSeq" id="WP_394306802.1">
    <property type="nucleotide sequence ID" value="NZ_JASKMA010000005.1"/>
</dbReference>
<evidence type="ECO:0000256" key="3">
    <source>
        <dbReference type="ARBA" id="ARBA00023125"/>
    </source>
</evidence>
<dbReference type="Pfam" id="PF00072">
    <property type="entry name" value="Response_reg"/>
    <property type="match status" value="1"/>
</dbReference>
<evidence type="ECO:0000256" key="5">
    <source>
        <dbReference type="PROSITE-ProRule" id="PRU00169"/>
    </source>
</evidence>
<dbReference type="InterPro" id="IPR001789">
    <property type="entry name" value="Sig_transdc_resp-reg_receiver"/>
</dbReference>
<evidence type="ECO:0000256" key="1">
    <source>
        <dbReference type="ARBA" id="ARBA00022553"/>
    </source>
</evidence>
<dbReference type="PANTHER" id="PTHR43214">
    <property type="entry name" value="TWO-COMPONENT RESPONSE REGULATOR"/>
    <property type="match status" value="1"/>
</dbReference>
<accession>A0ABU3JNP4</accession>
<dbReference type="CDD" id="cd17535">
    <property type="entry name" value="REC_NarL-like"/>
    <property type="match status" value="1"/>
</dbReference>
<dbReference type="Gene3D" id="3.40.50.2300">
    <property type="match status" value="1"/>
</dbReference>
<evidence type="ECO:0000259" key="8">
    <source>
        <dbReference type="PROSITE" id="PS50110"/>
    </source>
</evidence>
<dbReference type="InterPro" id="IPR011006">
    <property type="entry name" value="CheY-like_superfamily"/>
</dbReference>
<evidence type="ECO:0000313" key="9">
    <source>
        <dbReference type="EMBL" id="MDT6983567.1"/>
    </source>
</evidence>
<dbReference type="PRINTS" id="PR00038">
    <property type="entry name" value="HTHLUXR"/>
</dbReference>
<evidence type="ECO:0000259" key="7">
    <source>
        <dbReference type="PROSITE" id="PS50043"/>
    </source>
</evidence>
<feature type="domain" description="HTH luxR-type" evidence="7">
    <location>
        <begin position="148"/>
        <end position="213"/>
    </location>
</feature>
<dbReference type="InterPro" id="IPR039420">
    <property type="entry name" value="WalR-like"/>
</dbReference>
<dbReference type="InterPro" id="IPR000792">
    <property type="entry name" value="Tscrpt_reg_LuxR_C"/>
</dbReference>
<dbReference type="SUPFAM" id="SSF52172">
    <property type="entry name" value="CheY-like"/>
    <property type="match status" value="1"/>
</dbReference>
<dbReference type="SUPFAM" id="SSF46894">
    <property type="entry name" value="C-terminal effector domain of the bipartite response regulators"/>
    <property type="match status" value="1"/>
</dbReference>
<dbReference type="PANTHER" id="PTHR43214:SF24">
    <property type="entry name" value="TRANSCRIPTIONAL REGULATORY PROTEIN NARL-RELATED"/>
    <property type="match status" value="1"/>
</dbReference>
<keyword evidence="1 5" id="KW-0597">Phosphoprotein</keyword>
<dbReference type="EMBL" id="JASKMA010000005">
    <property type="protein sequence ID" value="MDT6983567.1"/>
    <property type="molecule type" value="Genomic_DNA"/>
</dbReference>
<reference evidence="9 10" key="1">
    <citation type="submission" date="2023-05" db="EMBL/GenBank/DDBJ databases">
        <title>Streptomyces fuscus sp. nov., a brown-black pigment producing actinomyces isolated from dry sand of Sea duck farm.</title>
        <authorList>
            <person name="Xie J."/>
            <person name="Shen N."/>
        </authorList>
    </citation>
    <scope>NUCLEOTIDE SEQUENCE [LARGE SCALE GENOMIC DNA]</scope>
    <source>
        <strain evidence="9 10">CGMCC 4.1745</strain>
    </source>
</reference>
<organism evidence="9 10">
    <name type="scientific">Streptomyces lusitanus</name>
    <dbReference type="NCBI Taxonomy" id="68232"/>
    <lineage>
        <taxon>Bacteria</taxon>
        <taxon>Bacillati</taxon>
        <taxon>Actinomycetota</taxon>
        <taxon>Actinomycetes</taxon>
        <taxon>Kitasatosporales</taxon>
        <taxon>Streptomycetaceae</taxon>
        <taxon>Streptomyces</taxon>
    </lineage>
</organism>
<feature type="compositionally biased region" description="Basic and acidic residues" evidence="6">
    <location>
        <begin position="223"/>
        <end position="235"/>
    </location>
</feature>
<comment type="caution">
    <text evidence="9">The sequence shown here is derived from an EMBL/GenBank/DDBJ whole genome shotgun (WGS) entry which is preliminary data.</text>
</comment>
<name>A0ABU3JNP4_9ACTN</name>